<evidence type="ECO:0000256" key="1">
    <source>
        <dbReference type="SAM" id="MobiDB-lite"/>
    </source>
</evidence>
<proteinExistence type="predicted"/>
<evidence type="ECO:0000313" key="2">
    <source>
        <dbReference type="EMBL" id="KAJ3253246.1"/>
    </source>
</evidence>
<evidence type="ECO:0000313" key="3">
    <source>
        <dbReference type="Proteomes" id="UP001210925"/>
    </source>
</evidence>
<name>A0AAD5UBL6_9FUNG</name>
<keyword evidence="3" id="KW-1185">Reference proteome</keyword>
<accession>A0AAD5UBL6</accession>
<dbReference type="AlphaFoldDB" id="A0AAD5UBL6"/>
<feature type="region of interest" description="Disordered" evidence="1">
    <location>
        <begin position="1"/>
        <end position="41"/>
    </location>
</feature>
<gene>
    <name evidence="2" type="ORF">HK103_000792</name>
</gene>
<protein>
    <submittedName>
        <fullName evidence="2">Uncharacterized protein</fullName>
    </submittedName>
</protein>
<reference evidence="2" key="1">
    <citation type="submission" date="2020-05" db="EMBL/GenBank/DDBJ databases">
        <title>Phylogenomic resolution of chytrid fungi.</title>
        <authorList>
            <person name="Stajich J.E."/>
            <person name="Amses K."/>
            <person name="Simmons R."/>
            <person name="Seto K."/>
            <person name="Myers J."/>
            <person name="Bonds A."/>
            <person name="Quandt C.A."/>
            <person name="Barry K."/>
            <person name="Liu P."/>
            <person name="Grigoriev I."/>
            <person name="Longcore J.E."/>
            <person name="James T.Y."/>
        </authorList>
    </citation>
    <scope>NUCLEOTIDE SEQUENCE</scope>
    <source>
        <strain evidence="2">PLAUS21</strain>
    </source>
</reference>
<dbReference type="Proteomes" id="UP001210925">
    <property type="component" value="Unassembled WGS sequence"/>
</dbReference>
<comment type="caution">
    <text evidence="2">The sequence shown here is derived from an EMBL/GenBank/DDBJ whole genome shotgun (WGS) entry which is preliminary data.</text>
</comment>
<organism evidence="2 3">
    <name type="scientific">Boothiomyces macroporosus</name>
    <dbReference type="NCBI Taxonomy" id="261099"/>
    <lineage>
        <taxon>Eukaryota</taxon>
        <taxon>Fungi</taxon>
        <taxon>Fungi incertae sedis</taxon>
        <taxon>Chytridiomycota</taxon>
        <taxon>Chytridiomycota incertae sedis</taxon>
        <taxon>Chytridiomycetes</taxon>
        <taxon>Rhizophydiales</taxon>
        <taxon>Terramycetaceae</taxon>
        <taxon>Boothiomyces</taxon>
    </lineage>
</organism>
<dbReference type="EMBL" id="JADGKB010000115">
    <property type="protein sequence ID" value="KAJ3253246.1"/>
    <property type="molecule type" value="Genomic_DNA"/>
</dbReference>
<sequence length="147" mass="16653">MAHEGKSFRLNLQFTKKNPNDIGASDQSGRKEKGNEPVSQFSLKPDKYLDASQIAKQSNVENFKELHDTNSDDTLSNHEEGIPDCEIQVGRDLVLDTIRIPNVDFNFKSKIVQEPEECESINSFDLSFASLVPANHDIYSKLYQSYL</sequence>